<keyword evidence="1" id="KW-1133">Transmembrane helix</keyword>
<keyword evidence="1" id="KW-0472">Membrane</keyword>
<gene>
    <name evidence="2" type="ORF">ACD_80C00111G0002</name>
</gene>
<dbReference type="AlphaFoldDB" id="K1X4W8"/>
<evidence type="ECO:0000313" key="2">
    <source>
        <dbReference type="EMBL" id="EKD25165.1"/>
    </source>
</evidence>
<feature type="transmembrane region" description="Helical" evidence="1">
    <location>
        <begin position="7"/>
        <end position="24"/>
    </location>
</feature>
<reference evidence="2" key="1">
    <citation type="journal article" date="2012" name="Science">
        <title>Fermentation, hydrogen, and sulfur metabolism in multiple uncultivated bacterial phyla.</title>
        <authorList>
            <person name="Wrighton K.C."/>
            <person name="Thomas B.C."/>
            <person name="Sharon I."/>
            <person name="Miller C.S."/>
            <person name="Castelle C.J."/>
            <person name="VerBerkmoes N.C."/>
            <person name="Wilkins M.J."/>
            <person name="Hettich R.L."/>
            <person name="Lipton M.S."/>
            <person name="Williams K.H."/>
            <person name="Long P.E."/>
            <person name="Banfield J.F."/>
        </authorList>
    </citation>
    <scope>NUCLEOTIDE SEQUENCE [LARGE SCALE GENOMIC DNA]</scope>
</reference>
<protein>
    <submittedName>
        <fullName evidence="2">Uncharacterized protein</fullName>
    </submittedName>
</protein>
<name>K1X4W8_9BACT</name>
<proteinExistence type="predicted"/>
<organism evidence="2">
    <name type="scientific">uncultured bacterium</name>
    <name type="common">gcode 4</name>
    <dbReference type="NCBI Taxonomy" id="1234023"/>
    <lineage>
        <taxon>Bacteria</taxon>
        <taxon>environmental samples</taxon>
    </lineage>
</organism>
<evidence type="ECO:0000256" key="1">
    <source>
        <dbReference type="SAM" id="Phobius"/>
    </source>
</evidence>
<comment type="caution">
    <text evidence="2">The sequence shown here is derived from an EMBL/GenBank/DDBJ whole genome shotgun (WGS) entry which is preliminary data.</text>
</comment>
<accession>K1X4W8</accession>
<sequence>MRFIKRLIFILILLLISFFIYRLISPKSANQLLHDLKTVSNDKIGTHFVLTGNVIVDTSLSLDTTGAVLENTWGLQEITGDDLLLLNDIELSQESFTTEIVETWISSATPTLISLPQVVPSTPKAIPLKTTSSQKNSEADILQNLLKNFSN</sequence>
<keyword evidence="1" id="KW-0812">Transmembrane</keyword>
<dbReference type="EMBL" id="AMFJ01036118">
    <property type="protein sequence ID" value="EKD25165.1"/>
    <property type="molecule type" value="Genomic_DNA"/>
</dbReference>